<name>A0A9W8RLI2_9HYPO</name>
<feature type="compositionally biased region" description="Acidic residues" evidence="2">
    <location>
        <begin position="38"/>
        <end position="49"/>
    </location>
</feature>
<sequence length="253" mass="28713">MSKIINVNGFDLPTVQYMISFLYTGNYQLASKDKQESVSDDEQDYDEADTVSHSSTALPETTEDENVESLLSHIRVNAIADYYNIQDLSQLANSKIQIVLDEGQSADVFPRILQEVSTSNRDANLRSIIASATAKCIEELTESETFRAVKFDHTLSIEILRVCGKRIQKLQHELNTVQREAAACRSSQARELHAKTALIKQANDSLDTLKQTSQCRHCSRDFNCYFEKESMEDDSSYVLRCRACRCRHSPRNI</sequence>
<dbReference type="Gene3D" id="3.30.710.10">
    <property type="entry name" value="Potassium Channel Kv1.1, Chain A"/>
    <property type="match status" value="1"/>
</dbReference>
<dbReference type="OrthoDB" id="1022638at2759"/>
<dbReference type="PANTHER" id="PTHR47843:SF5">
    <property type="entry name" value="BTB_POZ DOMAIN PROTEIN"/>
    <property type="match status" value="1"/>
</dbReference>
<dbReference type="InterPro" id="IPR011333">
    <property type="entry name" value="SKP1/BTB/POZ_sf"/>
</dbReference>
<feature type="region of interest" description="Disordered" evidence="2">
    <location>
        <begin position="34"/>
        <end position="63"/>
    </location>
</feature>
<dbReference type="EMBL" id="JAOQAZ010000044">
    <property type="protein sequence ID" value="KAJ4245974.1"/>
    <property type="molecule type" value="Genomic_DNA"/>
</dbReference>
<proteinExistence type="predicted"/>
<evidence type="ECO:0000313" key="3">
    <source>
        <dbReference type="EMBL" id="KAJ4245974.1"/>
    </source>
</evidence>
<evidence type="ECO:0000256" key="1">
    <source>
        <dbReference type="SAM" id="Coils"/>
    </source>
</evidence>
<dbReference type="Proteomes" id="UP001152049">
    <property type="component" value="Unassembled WGS sequence"/>
</dbReference>
<accession>A0A9W8RLI2</accession>
<dbReference type="AlphaFoldDB" id="A0A9W8RLI2"/>
<comment type="caution">
    <text evidence="3">The sequence shown here is derived from an EMBL/GenBank/DDBJ whole genome shotgun (WGS) entry which is preliminary data.</text>
</comment>
<evidence type="ECO:0008006" key="5">
    <source>
        <dbReference type="Google" id="ProtNLM"/>
    </source>
</evidence>
<keyword evidence="4" id="KW-1185">Reference proteome</keyword>
<evidence type="ECO:0000313" key="4">
    <source>
        <dbReference type="Proteomes" id="UP001152049"/>
    </source>
</evidence>
<reference evidence="3" key="1">
    <citation type="submission" date="2022-09" db="EMBL/GenBank/DDBJ databases">
        <title>Fusarium specimens isolated from Avocado Roots.</title>
        <authorList>
            <person name="Stajich J."/>
            <person name="Roper C."/>
            <person name="Heimlech-Rivalta G."/>
        </authorList>
    </citation>
    <scope>NUCLEOTIDE SEQUENCE</scope>
    <source>
        <strain evidence="3">CF00136</strain>
    </source>
</reference>
<dbReference type="PANTHER" id="PTHR47843">
    <property type="entry name" value="BTB DOMAIN-CONTAINING PROTEIN-RELATED"/>
    <property type="match status" value="1"/>
</dbReference>
<feature type="coiled-coil region" evidence="1">
    <location>
        <begin position="160"/>
        <end position="187"/>
    </location>
</feature>
<evidence type="ECO:0000256" key="2">
    <source>
        <dbReference type="SAM" id="MobiDB-lite"/>
    </source>
</evidence>
<organism evidence="3 4">
    <name type="scientific">Fusarium torreyae</name>
    <dbReference type="NCBI Taxonomy" id="1237075"/>
    <lineage>
        <taxon>Eukaryota</taxon>
        <taxon>Fungi</taxon>
        <taxon>Dikarya</taxon>
        <taxon>Ascomycota</taxon>
        <taxon>Pezizomycotina</taxon>
        <taxon>Sordariomycetes</taxon>
        <taxon>Hypocreomycetidae</taxon>
        <taxon>Hypocreales</taxon>
        <taxon>Nectriaceae</taxon>
        <taxon>Fusarium</taxon>
    </lineage>
</organism>
<keyword evidence="1" id="KW-0175">Coiled coil</keyword>
<protein>
    <recommendedName>
        <fullName evidence="5">BTB domain-containing protein</fullName>
    </recommendedName>
</protein>
<gene>
    <name evidence="3" type="ORF">NW762_013718</name>
</gene>